<dbReference type="EMBL" id="JAAWVT010000001">
    <property type="protein sequence ID" value="NKG19300.1"/>
    <property type="molecule type" value="Genomic_DNA"/>
</dbReference>
<proteinExistence type="inferred from homology"/>
<evidence type="ECO:0000256" key="1">
    <source>
        <dbReference type="ARBA" id="ARBA00006484"/>
    </source>
</evidence>
<name>A0ABX1FZB7_9MICC</name>
<evidence type="ECO:0000256" key="2">
    <source>
        <dbReference type="ARBA" id="ARBA00023002"/>
    </source>
</evidence>
<dbReference type="SUPFAM" id="SSF51735">
    <property type="entry name" value="NAD(P)-binding Rossmann-fold domains"/>
    <property type="match status" value="1"/>
</dbReference>
<dbReference type="Proteomes" id="UP000746595">
    <property type="component" value="Unassembled WGS sequence"/>
</dbReference>
<dbReference type="Gene3D" id="3.40.50.720">
    <property type="entry name" value="NAD(P)-binding Rossmann-like Domain"/>
    <property type="match status" value="1"/>
</dbReference>
<dbReference type="Pfam" id="PF00106">
    <property type="entry name" value="adh_short"/>
    <property type="match status" value="1"/>
</dbReference>
<comment type="similarity">
    <text evidence="1">Belongs to the short-chain dehydrogenases/reductases (SDR) family.</text>
</comment>
<dbReference type="PANTHER" id="PTHR24320">
    <property type="entry name" value="RETINOL DEHYDROGENASE"/>
    <property type="match status" value="1"/>
</dbReference>
<evidence type="ECO:0000313" key="4">
    <source>
        <dbReference type="Proteomes" id="UP000746595"/>
    </source>
</evidence>
<dbReference type="InterPro" id="IPR036291">
    <property type="entry name" value="NAD(P)-bd_dom_sf"/>
</dbReference>
<reference evidence="3 4" key="1">
    <citation type="submission" date="2020-04" db="EMBL/GenBank/DDBJ databases">
        <title>Paeniglutamicibacter sp. ANT13_2, a novel actinomycete isolated from sediment in Antarctica.</title>
        <authorList>
            <person name="Sakdapetsiri C."/>
            <person name="Pinyakong O."/>
        </authorList>
    </citation>
    <scope>NUCLEOTIDE SEQUENCE [LARGE SCALE GENOMIC DNA]</scope>
    <source>
        <strain evidence="3 4">ANT13_2</strain>
    </source>
</reference>
<keyword evidence="2" id="KW-0560">Oxidoreductase</keyword>
<dbReference type="InterPro" id="IPR002347">
    <property type="entry name" value="SDR_fam"/>
</dbReference>
<evidence type="ECO:0000313" key="3">
    <source>
        <dbReference type="EMBL" id="NKG19300.1"/>
    </source>
</evidence>
<protein>
    <submittedName>
        <fullName evidence="3">SDR family NAD(P)-dependent oxidoreductase</fullName>
    </submittedName>
</protein>
<sequence length="326" mass="34856">MSEPYSTQTLRRAPVEHNAPYRAPGDATGLRILVTGANAGIGFWTSLQLAQRGAEVIMACRNEAKAQAAASAILARVPNAILRHVRLDVSSLASVANVVEELGTRERLDVLIANAGMVHAPRTRQLSVDGLELVAATNYFGHFALITGLLPALERAAAARVVTLGSLATLLVGRPQLEDAQLVRNYSAWRAYAQSKVMTQSFGFELDRRLQLEKSSIRALAAHPGYSISGRTAVIDGVNEPRIGKRALALTQGAFTQGKNQGAWPVVRAALDAQAFSEGGPVFYGPRGWVRGGPVRTRPASITTDRANAELIWEAAESATGIRLFG</sequence>
<dbReference type="PANTHER" id="PTHR24320:SF148">
    <property type="entry name" value="NAD(P)-BINDING ROSSMANN-FOLD SUPERFAMILY PROTEIN"/>
    <property type="match status" value="1"/>
</dbReference>
<dbReference type="PRINTS" id="PR00081">
    <property type="entry name" value="GDHRDH"/>
</dbReference>
<dbReference type="RefSeq" id="WP_168150289.1">
    <property type="nucleotide sequence ID" value="NZ_JAAWVT010000001.1"/>
</dbReference>
<gene>
    <name evidence="3" type="ORF">HED64_01100</name>
</gene>
<keyword evidence="4" id="KW-1185">Reference proteome</keyword>
<comment type="caution">
    <text evidence="3">The sequence shown here is derived from an EMBL/GenBank/DDBJ whole genome shotgun (WGS) entry which is preliminary data.</text>
</comment>
<organism evidence="3 4">
    <name type="scientific">Paeniglutamicibacter terrestris</name>
    <dbReference type="NCBI Taxonomy" id="2723403"/>
    <lineage>
        <taxon>Bacteria</taxon>
        <taxon>Bacillati</taxon>
        <taxon>Actinomycetota</taxon>
        <taxon>Actinomycetes</taxon>
        <taxon>Micrococcales</taxon>
        <taxon>Micrococcaceae</taxon>
        <taxon>Paeniglutamicibacter</taxon>
    </lineage>
</organism>
<accession>A0ABX1FZB7</accession>